<evidence type="ECO:0000313" key="3">
    <source>
        <dbReference type="Proteomes" id="UP000693981"/>
    </source>
</evidence>
<reference evidence="2" key="1">
    <citation type="submission" date="2021-02" db="EMBL/GenBank/DDBJ databases">
        <authorList>
            <person name="Palmer J.M."/>
        </authorList>
    </citation>
    <scope>NUCLEOTIDE SEQUENCE</scope>
    <source>
        <strain evidence="2">SCRP23</strain>
    </source>
</reference>
<accession>A0A8T1X398</accession>
<dbReference type="OrthoDB" id="102604at2759"/>
<evidence type="ECO:0000313" key="2">
    <source>
        <dbReference type="EMBL" id="KAG7400567.1"/>
    </source>
</evidence>
<dbReference type="AlphaFoldDB" id="A0A8T1X398"/>
<protein>
    <recommendedName>
        <fullName evidence="4">Elicitin</fullName>
    </recommendedName>
</protein>
<feature type="chain" id="PRO_5035859907" description="Elicitin" evidence="1">
    <location>
        <begin position="20"/>
        <end position="110"/>
    </location>
</feature>
<evidence type="ECO:0008006" key="4">
    <source>
        <dbReference type="Google" id="ProtNLM"/>
    </source>
</evidence>
<keyword evidence="3" id="KW-1185">Reference proteome</keyword>
<name>A0A8T1X398_9STRA</name>
<organism evidence="2 3">
    <name type="scientific">Phytophthora boehmeriae</name>
    <dbReference type="NCBI Taxonomy" id="109152"/>
    <lineage>
        <taxon>Eukaryota</taxon>
        <taxon>Sar</taxon>
        <taxon>Stramenopiles</taxon>
        <taxon>Oomycota</taxon>
        <taxon>Peronosporomycetes</taxon>
        <taxon>Peronosporales</taxon>
        <taxon>Peronosporaceae</taxon>
        <taxon>Phytophthora</taxon>
    </lineage>
</organism>
<sequence>MQLKTTLVAMAAALWGAAACDDFAVLRASLRANENGVSYALIACVTPVLNAPMKWLPSNAATDYCKEDPCKRVVKQLSPLDPCTWKTEVPSDSDGNALAMAQQVMRDCAK</sequence>
<proteinExistence type="predicted"/>
<gene>
    <name evidence="2" type="ORF">PHYBOEH_005090</name>
</gene>
<dbReference type="EMBL" id="JAGDFL010000027">
    <property type="protein sequence ID" value="KAG7400567.1"/>
    <property type="molecule type" value="Genomic_DNA"/>
</dbReference>
<feature type="signal peptide" evidence="1">
    <location>
        <begin position="1"/>
        <end position="19"/>
    </location>
</feature>
<keyword evidence="1" id="KW-0732">Signal</keyword>
<dbReference type="PROSITE" id="PS51257">
    <property type="entry name" value="PROKAR_LIPOPROTEIN"/>
    <property type="match status" value="1"/>
</dbReference>
<comment type="caution">
    <text evidence="2">The sequence shown here is derived from an EMBL/GenBank/DDBJ whole genome shotgun (WGS) entry which is preliminary data.</text>
</comment>
<evidence type="ECO:0000256" key="1">
    <source>
        <dbReference type="SAM" id="SignalP"/>
    </source>
</evidence>
<dbReference type="Proteomes" id="UP000693981">
    <property type="component" value="Unassembled WGS sequence"/>
</dbReference>